<proteinExistence type="predicted"/>
<feature type="domain" description="LUD" evidence="1">
    <location>
        <begin position="93"/>
        <end position="192"/>
    </location>
</feature>
<accession>A0ABT6YE50</accession>
<dbReference type="SUPFAM" id="SSF100950">
    <property type="entry name" value="NagB/RpiA/CoA transferase-like"/>
    <property type="match status" value="1"/>
</dbReference>
<gene>
    <name evidence="2" type="ORF">QM524_21790</name>
</gene>
<dbReference type="InterPro" id="IPR024185">
    <property type="entry name" value="FTHF_cligase-like_sf"/>
</dbReference>
<dbReference type="EMBL" id="JASHIF010000023">
    <property type="protein sequence ID" value="MDI9861869.1"/>
    <property type="molecule type" value="Genomic_DNA"/>
</dbReference>
<dbReference type="PANTHER" id="PTHR43682">
    <property type="entry name" value="LACTATE UTILIZATION PROTEIN C"/>
    <property type="match status" value="1"/>
</dbReference>
<dbReference type="InterPro" id="IPR037171">
    <property type="entry name" value="NagB/RpiA_transferase-like"/>
</dbReference>
<evidence type="ECO:0000313" key="2">
    <source>
        <dbReference type="EMBL" id="MDI9861869.1"/>
    </source>
</evidence>
<organism evidence="2 3">
    <name type="scientific">Flectobacillus roseus</name>
    <dbReference type="NCBI Taxonomy" id="502259"/>
    <lineage>
        <taxon>Bacteria</taxon>
        <taxon>Pseudomonadati</taxon>
        <taxon>Bacteroidota</taxon>
        <taxon>Cytophagia</taxon>
        <taxon>Cytophagales</taxon>
        <taxon>Flectobacillaceae</taxon>
        <taxon>Flectobacillus</taxon>
    </lineage>
</organism>
<dbReference type="Proteomes" id="UP001236507">
    <property type="component" value="Unassembled WGS sequence"/>
</dbReference>
<protein>
    <submittedName>
        <fullName evidence="2">LUD domain-containing protein</fullName>
    </submittedName>
</protein>
<keyword evidence="3" id="KW-1185">Reference proteome</keyword>
<dbReference type="PANTHER" id="PTHR43682:SF1">
    <property type="entry name" value="LACTATE UTILIZATION PROTEIN C"/>
    <property type="match status" value="1"/>
</dbReference>
<comment type="caution">
    <text evidence="2">The sequence shown here is derived from an EMBL/GenBank/DDBJ whole genome shotgun (WGS) entry which is preliminary data.</text>
</comment>
<evidence type="ECO:0000313" key="3">
    <source>
        <dbReference type="Proteomes" id="UP001236507"/>
    </source>
</evidence>
<name>A0ABT6YE50_9BACT</name>
<dbReference type="RefSeq" id="WP_283346214.1">
    <property type="nucleotide sequence ID" value="NZ_JASHIF010000023.1"/>
</dbReference>
<dbReference type="InterPro" id="IPR003741">
    <property type="entry name" value="LUD_dom"/>
</dbReference>
<dbReference type="Gene3D" id="3.40.50.10420">
    <property type="entry name" value="NagB/RpiA/CoA transferase-like"/>
    <property type="match status" value="1"/>
</dbReference>
<sequence>MSSRDRILAKIAQNQPEFSALPDLKGLGNVYESPAQQFKTILEGIGGKVIEFSDWSEIKAFVHEHFDSNARITSTLPELADIAELDWVDNDPHTLENVDFTIIRGHLGVAENSAIWITESLLKQRVSAFIPQYLAIVLEANSLVSSMHEAYAQIGMEEYGFATFLAGPSKTADIEQSLVLGAHGARGLTVFLKV</sequence>
<evidence type="ECO:0000259" key="1">
    <source>
        <dbReference type="Pfam" id="PF02589"/>
    </source>
</evidence>
<dbReference type="Pfam" id="PF02589">
    <property type="entry name" value="LUD_dom"/>
    <property type="match status" value="1"/>
</dbReference>
<reference evidence="2 3" key="1">
    <citation type="submission" date="2023-05" db="EMBL/GenBank/DDBJ databases">
        <title>Novel species of genus Flectobacillus isolated from stream in China.</title>
        <authorList>
            <person name="Lu H."/>
        </authorList>
    </citation>
    <scope>NUCLEOTIDE SEQUENCE [LARGE SCALE GENOMIC DNA]</scope>
    <source>
        <strain evidence="2 3">KCTC 42575</strain>
    </source>
</reference>